<dbReference type="EMBL" id="SCLC01000470">
    <property type="protein sequence ID" value="MBF4436918.1"/>
    <property type="molecule type" value="Genomic_DNA"/>
</dbReference>
<evidence type="ECO:0000313" key="1">
    <source>
        <dbReference type="EMBL" id="AZS27306.1"/>
    </source>
</evidence>
<gene>
    <name evidence="1" type="ORF">DYL72_20765</name>
    <name evidence="2" type="ORF">EAY46_10865</name>
    <name evidence="3" type="ORF">ERJ77_20995</name>
    <name evidence="4" type="ORF">PL14_13980</name>
</gene>
<dbReference type="AlphaFoldDB" id="A0A191W8J1"/>
<reference evidence="1 6" key="2">
    <citation type="submission" date="2018-12" db="EMBL/GenBank/DDBJ databases">
        <title>Characterization and Draft Genome of Vibrio anguillarum J360 Marine Pathogen Isolated from an Outbreak in Lumpfish (Cyclopterus lumpus).</title>
        <authorList>
            <person name="Vasquez J.I."/>
            <person name="Cao T."/>
            <person name="Chakraborty S."/>
            <person name="Gnanagobal H."/>
            <person name="Wescot J."/>
            <person name="Boyce D."/>
            <person name="Santander J."/>
        </authorList>
    </citation>
    <scope>NUCLEOTIDE SEQUENCE [LARGE SCALE GENOMIC DNA]</scope>
    <source>
        <strain evidence="1 6">J360</strain>
    </source>
</reference>
<evidence type="ECO:0000313" key="2">
    <source>
        <dbReference type="EMBL" id="MBF4373574.1"/>
    </source>
</evidence>
<dbReference type="RefSeq" id="WP_019281856.1">
    <property type="nucleotide sequence ID" value="NZ_CP022100.1"/>
</dbReference>
<evidence type="ECO:0000313" key="5">
    <source>
        <dbReference type="Proteomes" id="UP000078309"/>
    </source>
</evidence>
<dbReference type="Proteomes" id="UP000078309">
    <property type="component" value="Unassembled WGS sequence"/>
</dbReference>
<accession>A0A191W8J1</accession>
<evidence type="ECO:0000313" key="7">
    <source>
        <dbReference type="Proteomes" id="UP000726136"/>
    </source>
</evidence>
<proteinExistence type="predicted"/>
<reference evidence="4" key="4">
    <citation type="submission" date="2021-05" db="EMBL/GenBank/DDBJ databases">
        <authorList>
            <person name="Kalatzis P.G."/>
            <person name="Castillo D."/>
            <person name="D'Alvise P."/>
            <person name="Middelboe M."/>
            <person name="Gram L."/>
        </authorList>
    </citation>
    <scope>NUCLEOTIDE SEQUENCE</scope>
    <source>
        <strain evidence="4">90-11-286</strain>
    </source>
</reference>
<evidence type="ECO:0000313" key="8">
    <source>
        <dbReference type="Proteomes" id="UP000786185"/>
    </source>
</evidence>
<reference evidence="3 7" key="3">
    <citation type="journal article" date="2021" name="PeerJ">
        <title>Analysis of 44 Vibrio anguillarum genomes reveals high genetic diversity.</title>
        <authorList>
            <person name="Hansen M.J."/>
            <person name="Dalsgaard I."/>
        </authorList>
    </citation>
    <scope>NUCLEOTIDE SEQUENCE</scope>
    <source>
        <strain evidence="2 7">040915-1/1B</strain>
        <strain evidence="3">850617-1/1</strain>
    </source>
</reference>
<evidence type="ECO:0000313" key="6">
    <source>
        <dbReference type="Proteomes" id="UP000256923"/>
    </source>
</evidence>
<dbReference type="EMBL" id="JAHGUI010000060">
    <property type="protein sequence ID" value="MBT2919786.1"/>
    <property type="molecule type" value="Genomic_DNA"/>
</dbReference>
<evidence type="ECO:0000313" key="4">
    <source>
        <dbReference type="EMBL" id="MBT2919786.1"/>
    </source>
</evidence>
<protein>
    <submittedName>
        <fullName evidence="3">Uncharacterized protein</fullName>
    </submittedName>
</protein>
<dbReference type="Proteomes" id="UP000726136">
    <property type="component" value="Unassembled WGS sequence"/>
</dbReference>
<reference evidence="4 5" key="1">
    <citation type="journal article" date="2017" name="J. Fish Dis.">
        <title>Comparative assessment of Vibrio virulence in marine fish larvae.</title>
        <authorList>
            <person name="Ronneseth A."/>
            <person name="Castillo D."/>
            <person name="D'Alvise P."/>
            <person name="Tonnesen O."/>
            <person name="Haugland G."/>
            <person name="Grotkjaer T."/>
            <person name="Engell-Sorensen K."/>
            <person name="Norremark L."/>
            <person name="Bergh O."/>
            <person name="Wergeland H.I."/>
            <person name="Gram L."/>
        </authorList>
    </citation>
    <scope>NUCLEOTIDE SEQUENCE [LARGE SCALE GENOMIC DNA]</scope>
    <source>
        <strain evidence="4 5">90-11-286</strain>
    </source>
</reference>
<dbReference type="EMBL" id="RDPI01000011">
    <property type="protein sequence ID" value="MBF4373574.1"/>
    <property type="molecule type" value="Genomic_DNA"/>
</dbReference>
<sequence>MQIIHRIEICCNEKLLASAEAIGHDGSLLLEQFSEIVKERDSFTIKEYISNGERRILESTPYGMKVISKEILFTPKS</sequence>
<evidence type="ECO:0000313" key="3">
    <source>
        <dbReference type="EMBL" id="MBF4436918.1"/>
    </source>
</evidence>
<dbReference type="Proteomes" id="UP000256923">
    <property type="component" value="Chromosome 2"/>
</dbReference>
<dbReference type="EMBL" id="CP034673">
    <property type="protein sequence ID" value="AZS27306.1"/>
    <property type="molecule type" value="Genomic_DNA"/>
</dbReference>
<organism evidence="3 8">
    <name type="scientific">Vibrio anguillarum</name>
    <name type="common">Listonella anguillarum</name>
    <dbReference type="NCBI Taxonomy" id="55601"/>
    <lineage>
        <taxon>Bacteria</taxon>
        <taxon>Pseudomonadati</taxon>
        <taxon>Pseudomonadota</taxon>
        <taxon>Gammaproteobacteria</taxon>
        <taxon>Vibrionales</taxon>
        <taxon>Vibrionaceae</taxon>
        <taxon>Vibrio</taxon>
    </lineage>
</organism>
<name>A0A191W8J1_VIBAN</name>
<keyword evidence="7" id="KW-1185">Reference proteome</keyword>
<dbReference type="Proteomes" id="UP000786185">
    <property type="component" value="Unassembled WGS sequence"/>
</dbReference>